<keyword evidence="1" id="KW-0472">Membrane</keyword>
<dbReference type="Proteomes" id="UP000011885">
    <property type="component" value="Unassembled WGS sequence"/>
</dbReference>
<dbReference type="EMBL" id="ANOH01000059">
    <property type="protein sequence ID" value="EMI57860.1"/>
    <property type="molecule type" value="Genomic_DNA"/>
</dbReference>
<accession>M5U8U5</accession>
<keyword evidence="1" id="KW-1133">Transmembrane helix</keyword>
<keyword evidence="1" id="KW-0812">Transmembrane</keyword>
<evidence type="ECO:0000256" key="1">
    <source>
        <dbReference type="SAM" id="Phobius"/>
    </source>
</evidence>
<evidence type="ECO:0000313" key="3">
    <source>
        <dbReference type="Proteomes" id="UP000011885"/>
    </source>
</evidence>
<dbReference type="PATRIC" id="fig|1263870.3.peg.740"/>
<keyword evidence="3" id="KW-1185">Reference proteome</keyword>
<sequence length="72" mass="8290">MTFLRTYTGDDLSDLLELIRFNSIAGTLWIVGLFLVVWYILKTHRNNVQVALLSSIDRALSIYLDTTPRDTE</sequence>
<dbReference type="AlphaFoldDB" id="M5U8U5"/>
<proteinExistence type="predicted"/>
<dbReference type="RefSeq" id="WP_008674366.1">
    <property type="nucleotide sequence ID" value="NZ_ANOH01000059.1"/>
</dbReference>
<feature type="transmembrane region" description="Helical" evidence="1">
    <location>
        <begin position="20"/>
        <end position="41"/>
    </location>
</feature>
<gene>
    <name evidence="2" type="ORF">RSSM_00674</name>
</gene>
<protein>
    <submittedName>
        <fullName evidence="2">Uncharacterized protein</fullName>
    </submittedName>
</protein>
<reference evidence="2 3" key="1">
    <citation type="journal article" date="2013" name="Mar. Genomics">
        <title>Expression of sulfatases in Rhodopirellula baltica and the diversity of sulfatases in the genus Rhodopirellula.</title>
        <authorList>
            <person name="Wegner C.E."/>
            <person name="Richter-Heitmann T."/>
            <person name="Klindworth A."/>
            <person name="Klockow C."/>
            <person name="Richter M."/>
            <person name="Achstetter T."/>
            <person name="Glockner F.O."/>
            <person name="Harder J."/>
        </authorList>
    </citation>
    <scope>NUCLEOTIDE SEQUENCE [LARGE SCALE GENOMIC DNA]</scope>
    <source>
        <strain evidence="2 3">SM41</strain>
    </source>
</reference>
<comment type="caution">
    <text evidence="2">The sequence shown here is derived from an EMBL/GenBank/DDBJ whole genome shotgun (WGS) entry which is preliminary data.</text>
</comment>
<name>M5U8U5_9BACT</name>
<organism evidence="2 3">
    <name type="scientific">Rhodopirellula sallentina SM41</name>
    <dbReference type="NCBI Taxonomy" id="1263870"/>
    <lineage>
        <taxon>Bacteria</taxon>
        <taxon>Pseudomonadati</taxon>
        <taxon>Planctomycetota</taxon>
        <taxon>Planctomycetia</taxon>
        <taxon>Pirellulales</taxon>
        <taxon>Pirellulaceae</taxon>
        <taxon>Rhodopirellula</taxon>
    </lineage>
</organism>
<evidence type="ECO:0000313" key="2">
    <source>
        <dbReference type="EMBL" id="EMI57860.1"/>
    </source>
</evidence>